<dbReference type="EC" id="2.7.7.65" evidence="2"/>
<dbReference type="InterPro" id="IPR029787">
    <property type="entry name" value="Nucleotide_cyclase"/>
</dbReference>
<dbReference type="Proteomes" id="UP000298049">
    <property type="component" value="Chromosome"/>
</dbReference>
<dbReference type="Pfam" id="PF00990">
    <property type="entry name" value="GGDEF"/>
    <property type="match status" value="1"/>
</dbReference>
<sequence>MQPASKRTLDHSQQRGKSGLRDPHRRILMRIIFSVTAVTLGLFSSLQFTAGNYWLASLEAFGCLALVVGMFRIGTSPYLRRWIIGYLIPTFSFLVLITVVPKASSTAFVWAYAMPVLSYLLLGKKAGLLLAAPFMFAIAAYHAVMFGDFDDPASLIDLFNPLICGLVILLFIHLYETMRAEAEDELVYHAETDALTGLPNRSRFQATYDRTLEEARRSGIQFVLALMDIDHFKSINDSLGHDAGDIALKTLASCLVQRLRSTDFVGRLGGEEFGLILRDTDMHSAQKLVDELRQRIAAMPIFYAGEKFHLTVTFGIASWPRDSATTTGLYQSADRRMYLGKHRGRNTVVSDDAAEADSQHECQQLRANNAD</sequence>
<evidence type="ECO:0000313" key="8">
    <source>
        <dbReference type="Proteomes" id="UP000298049"/>
    </source>
</evidence>
<dbReference type="PANTHER" id="PTHR45138:SF9">
    <property type="entry name" value="DIGUANYLATE CYCLASE DGCM-RELATED"/>
    <property type="match status" value="1"/>
</dbReference>
<dbReference type="NCBIfam" id="TIGR00254">
    <property type="entry name" value="GGDEF"/>
    <property type="match status" value="1"/>
</dbReference>
<evidence type="ECO:0000256" key="2">
    <source>
        <dbReference type="ARBA" id="ARBA00012528"/>
    </source>
</evidence>
<dbReference type="CDD" id="cd01949">
    <property type="entry name" value="GGDEF"/>
    <property type="match status" value="1"/>
</dbReference>
<evidence type="ECO:0000313" key="7">
    <source>
        <dbReference type="EMBL" id="QCF24650.1"/>
    </source>
</evidence>
<dbReference type="OrthoDB" id="9812260at2"/>
<dbReference type="EMBL" id="CP031093">
    <property type="protein sequence ID" value="QCF24650.1"/>
    <property type="molecule type" value="Genomic_DNA"/>
</dbReference>
<dbReference type="SUPFAM" id="SSF55073">
    <property type="entry name" value="Nucleotide cyclase"/>
    <property type="match status" value="1"/>
</dbReference>
<reference evidence="7 8" key="1">
    <citation type="submission" date="2018-07" db="EMBL/GenBank/DDBJ databases">
        <title>Marsedoiliclastica nanhaica gen. nov. sp. nov., a novel marine hydrocarbonoclastic bacterium isolated from an in-situ enriched hydrocarbon-degrading consortium in deep-sea sediment.</title>
        <authorList>
            <person name="Dong C."/>
            <person name="Ma T."/>
            <person name="Liu R."/>
            <person name="Shao Z."/>
        </authorList>
    </citation>
    <scope>NUCLEOTIDE SEQUENCE [LARGE SCALE GENOMIC DNA]</scope>
    <source>
        <strain evidence="8">soil36-7</strain>
    </source>
</reference>
<feature type="transmembrane region" description="Helical" evidence="5">
    <location>
        <begin position="106"/>
        <end position="122"/>
    </location>
</feature>
<evidence type="ECO:0000256" key="4">
    <source>
        <dbReference type="SAM" id="MobiDB-lite"/>
    </source>
</evidence>
<dbReference type="InterPro" id="IPR048435">
    <property type="entry name" value="MASE6"/>
</dbReference>
<organism evidence="7 8">
    <name type="scientific">Hydrocarboniclastica marina</name>
    <dbReference type="NCBI Taxonomy" id="2259620"/>
    <lineage>
        <taxon>Bacteria</taxon>
        <taxon>Pseudomonadati</taxon>
        <taxon>Pseudomonadota</taxon>
        <taxon>Gammaproteobacteria</taxon>
        <taxon>Alteromonadales</taxon>
        <taxon>Alteromonadaceae</taxon>
        <taxon>Hydrocarboniclastica</taxon>
    </lineage>
</organism>
<gene>
    <name evidence="7" type="ORF">soil367_01030</name>
</gene>
<dbReference type="GO" id="GO:0052621">
    <property type="term" value="F:diguanylate cyclase activity"/>
    <property type="evidence" value="ECO:0007669"/>
    <property type="project" value="UniProtKB-EC"/>
</dbReference>
<feature type="transmembrane region" description="Helical" evidence="5">
    <location>
        <begin position="27"/>
        <end position="46"/>
    </location>
</feature>
<evidence type="ECO:0000259" key="6">
    <source>
        <dbReference type="PROSITE" id="PS50887"/>
    </source>
</evidence>
<feature type="compositionally biased region" description="Polar residues" evidence="4">
    <location>
        <begin position="361"/>
        <end position="371"/>
    </location>
</feature>
<protein>
    <recommendedName>
        <fullName evidence="2">diguanylate cyclase</fullName>
        <ecNumber evidence="2">2.7.7.65</ecNumber>
    </recommendedName>
</protein>
<dbReference type="InterPro" id="IPR000160">
    <property type="entry name" value="GGDEF_dom"/>
</dbReference>
<feature type="region of interest" description="Disordered" evidence="4">
    <location>
        <begin position="1"/>
        <end position="20"/>
    </location>
</feature>
<comment type="catalytic activity">
    <reaction evidence="3">
        <text>2 GTP = 3',3'-c-di-GMP + 2 diphosphate</text>
        <dbReference type="Rhea" id="RHEA:24898"/>
        <dbReference type="ChEBI" id="CHEBI:33019"/>
        <dbReference type="ChEBI" id="CHEBI:37565"/>
        <dbReference type="ChEBI" id="CHEBI:58805"/>
        <dbReference type="EC" id="2.7.7.65"/>
    </reaction>
</comment>
<accession>A0A4V1D8B9</accession>
<dbReference type="PANTHER" id="PTHR45138">
    <property type="entry name" value="REGULATORY COMPONENTS OF SENSORY TRANSDUCTION SYSTEM"/>
    <property type="match status" value="1"/>
</dbReference>
<feature type="transmembrane region" description="Helical" evidence="5">
    <location>
        <begin position="52"/>
        <end position="71"/>
    </location>
</feature>
<dbReference type="KEGG" id="hmi:soil367_01030"/>
<dbReference type="FunFam" id="3.30.70.270:FF:000001">
    <property type="entry name" value="Diguanylate cyclase domain protein"/>
    <property type="match status" value="1"/>
</dbReference>
<dbReference type="AlphaFoldDB" id="A0A4V1D8B9"/>
<dbReference type="InterPro" id="IPR043128">
    <property type="entry name" value="Rev_trsase/Diguanyl_cyclase"/>
</dbReference>
<evidence type="ECO:0000256" key="3">
    <source>
        <dbReference type="ARBA" id="ARBA00034247"/>
    </source>
</evidence>
<feature type="region of interest" description="Disordered" evidence="4">
    <location>
        <begin position="351"/>
        <end position="371"/>
    </location>
</feature>
<name>A0A4V1D8B9_9ALTE</name>
<dbReference type="Gene3D" id="3.30.70.270">
    <property type="match status" value="1"/>
</dbReference>
<feature type="transmembrane region" description="Helical" evidence="5">
    <location>
        <begin position="158"/>
        <end position="175"/>
    </location>
</feature>
<dbReference type="RefSeq" id="WP_136546062.1">
    <property type="nucleotide sequence ID" value="NZ_CP031093.1"/>
</dbReference>
<keyword evidence="5" id="KW-0472">Membrane</keyword>
<dbReference type="SMART" id="SM00267">
    <property type="entry name" value="GGDEF"/>
    <property type="match status" value="1"/>
</dbReference>
<keyword evidence="8" id="KW-1185">Reference proteome</keyword>
<feature type="domain" description="GGDEF" evidence="6">
    <location>
        <begin position="220"/>
        <end position="353"/>
    </location>
</feature>
<feature type="transmembrane region" description="Helical" evidence="5">
    <location>
        <begin position="83"/>
        <end position="100"/>
    </location>
</feature>
<dbReference type="PROSITE" id="PS50887">
    <property type="entry name" value="GGDEF"/>
    <property type="match status" value="1"/>
</dbReference>
<proteinExistence type="predicted"/>
<dbReference type="InterPro" id="IPR050469">
    <property type="entry name" value="Diguanylate_Cyclase"/>
</dbReference>
<keyword evidence="5" id="KW-1133">Transmembrane helix</keyword>
<feature type="transmembrane region" description="Helical" evidence="5">
    <location>
        <begin position="129"/>
        <end position="146"/>
    </location>
</feature>
<evidence type="ECO:0000256" key="1">
    <source>
        <dbReference type="ARBA" id="ARBA00001946"/>
    </source>
</evidence>
<keyword evidence="5" id="KW-0812">Transmembrane</keyword>
<comment type="cofactor">
    <cofactor evidence="1">
        <name>Mg(2+)</name>
        <dbReference type="ChEBI" id="CHEBI:18420"/>
    </cofactor>
</comment>
<dbReference type="Pfam" id="PF20966">
    <property type="entry name" value="MASE6"/>
    <property type="match status" value="1"/>
</dbReference>
<evidence type="ECO:0000256" key="5">
    <source>
        <dbReference type="SAM" id="Phobius"/>
    </source>
</evidence>